<evidence type="ECO:0000313" key="2">
    <source>
        <dbReference type="Proteomes" id="UP000584374"/>
    </source>
</evidence>
<dbReference type="AlphaFoldDB" id="A0A840Q3T0"/>
<sequence length="92" mass="9932">MPEKFVRTWEAAYRAYGQAFEIASFSSGGDPTVAQGVSLASRHVASAWRNLATVQDLPWWVLAALGSATEAFESQATLWAGRIEAGNTKGTR</sequence>
<evidence type="ECO:0000313" key="1">
    <source>
        <dbReference type="EMBL" id="MBB5154560.1"/>
    </source>
</evidence>
<proteinExistence type="predicted"/>
<keyword evidence="2" id="KW-1185">Reference proteome</keyword>
<comment type="caution">
    <text evidence="1">The sequence shown here is derived from an EMBL/GenBank/DDBJ whole genome shotgun (WGS) entry which is preliminary data.</text>
</comment>
<dbReference type="EMBL" id="JACHIW010000001">
    <property type="protein sequence ID" value="MBB5154560.1"/>
    <property type="molecule type" value="Genomic_DNA"/>
</dbReference>
<organism evidence="1 2">
    <name type="scientific">Saccharopolyspora phatthalungensis</name>
    <dbReference type="NCBI Taxonomy" id="664693"/>
    <lineage>
        <taxon>Bacteria</taxon>
        <taxon>Bacillati</taxon>
        <taxon>Actinomycetota</taxon>
        <taxon>Actinomycetes</taxon>
        <taxon>Pseudonocardiales</taxon>
        <taxon>Pseudonocardiaceae</taxon>
        <taxon>Saccharopolyspora</taxon>
    </lineage>
</organism>
<dbReference type="RefSeq" id="WP_184726056.1">
    <property type="nucleotide sequence ID" value="NZ_JACHIW010000001.1"/>
</dbReference>
<accession>A0A840Q3T0</accession>
<reference evidence="1 2" key="1">
    <citation type="submission" date="2020-08" db="EMBL/GenBank/DDBJ databases">
        <title>Sequencing the genomes of 1000 actinobacteria strains.</title>
        <authorList>
            <person name="Klenk H.-P."/>
        </authorList>
    </citation>
    <scope>NUCLEOTIDE SEQUENCE [LARGE SCALE GENOMIC DNA]</scope>
    <source>
        <strain evidence="1 2">DSM 45584</strain>
    </source>
</reference>
<gene>
    <name evidence="1" type="ORF">BJ970_002094</name>
</gene>
<name>A0A840Q3T0_9PSEU</name>
<dbReference type="Proteomes" id="UP000584374">
    <property type="component" value="Unassembled WGS sequence"/>
</dbReference>
<protein>
    <submittedName>
        <fullName evidence="1">Uncharacterized protein</fullName>
    </submittedName>
</protein>